<dbReference type="Proteomes" id="UP001292094">
    <property type="component" value="Unassembled WGS sequence"/>
</dbReference>
<accession>A0AAE1NEU5</accession>
<name>A0AAE1NEU5_9EUCA</name>
<dbReference type="EMBL" id="JAWZYT010006610">
    <property type="protein sequence ID" value="KAK4287864.1"/>
    <property type="molecule type" value="Genomic_DNA"/>
</dbReference>
<proteinExistence type="predicted"/>
<reference evidence="1" key="1">
    <citation type="submission" date="2023-11" db="EMBL/GenBank/DDBJ databases">
        <title>Genome assemblies of two species of porcelain crab, Petrolisthes cinctipes and Petrolisthes manimaculis (Anomura: Porcellanidae).</title>
        <authorList>
            <person name="Angst P."/>
        </authorList>
    </citation>
    <scope>NUCLEOTIDE SEQUENCE</scope>
    <source>
        <strain evidence="1">PB745_02</strain>
        <tissue evidence="1">Gill</tissue>
    </source>
</reference>
<protein>
    <submittedName>
        <fullName evidence="1">Uncharacterized protein</fullName>
    </submittedName>
</protein>
<keyword evidence="2" id="KW-1185">Reference proteome</keyword>
<gene>
    <name evidence="1" type="ORF">Pmani_039077</name>
</gene>
<comment type="caution">
    <text evidence="1">The sequence shown here is derived from an EMBL/GenBank/DDBJ whole genome shotgun (WGS) entry which is preliminary data.</text>
</comment>
<evidence type="ECO:0000313" key="2">
    <source>
        <dbReference type="Proteomes" id="UP001292094"/>
    </source>
</evidence>
<evidence type="ECO:0000313" key="1">
    <source>
        <dbReference type="EMBL" id="KAK4287864.1"/>
    </source>
</evidence>
<sequence>MPGESPQGCYLHIVGPLAVTLLPSLHPLAPLSLAPFLHPLAPLSLTPFLHPLAPFLHPLAPHSHGITLPWYHTP</sequence>
<dbReference type="AlphaFoldDB" id="A0AAE1NEU5"/>
<organism evidence="1 2">
    <name type="scientific">Petrolisthes manimaculis</name>
    <dbReference type="NCBI Taxonomy" id="1843537"/>
    <lineage>
        <taxon>Eukaryota</taxon>
        <taxon>Metazoa</taxon>
        <taxon>Ecdysozoa</taxon>
        <taxon>Arthropoda</taxon>
        <taxon>Crustacea</taxon>
        <taxon>Multicrustacea</taxon>
        <taxon>Malacostraca</taxon>
        <taxon>Eumalacostraca</taxon>
        <taxon>Eucarida</taxon>
        <taxon>Decapoda</taxon>
        <taxon>Pleocyemata</taxon>
        <taxon>Anomura</taxon>
        <taxon>Galatheoidea</taxon>
        <taxon>Porcellanidae</taxon>
        <taxon>Petrolisthes</taxon>
    </lineage>
</organism>